<dbReference type="SMART" id="SM00245">
    <property type="entry name" value="TSPc"/>
    <property type="match status" value="1"/>
</dbReference>
<dbReference type="InterPro" id="IPR001478">
    <property type="entry name" value="PDZ"/>
</dbReference>
<evidence type="ECO:0000259" key="7">
    <source>
        <dbReference type="PROSITE" id="PS50106"/>
    </source>
</evidence>
<dbReference type="InterPro" id="IPR004447">
    <property type="entry name" value="Peptidase_S41A"/>
</dbReference>
<dbReference type="NCBIfam" id="TIGR00225">
    <property type="entry name" value="prc"/>
    <property type="match status" value="1"/>
</dbReference>
<dbReference type="EMBL" id="CP060204">
    <property type="protein sequence ID" value="QNH53477.1"/>
    <property type="molecule type" value="Genomic_DNA"/>
</dbReference>
<dbReference type="Pfam" id="PF03572">
    <property type="entry name" value="Peptidase_S41"/>
    <property type="match status" value="1"/>
</dbReference>
<feature type="signal peptide" evidence="6">
    <location>
        <begin position="1"/>
        <end position="24"/>
    </location>
</feature>
<dbReference type="SUPFAM" id="SSF50156">
    <property type="entry name" value="PDZ domain-like"/>
    <property type="match status" value="1"/>
</dbReference>
<dbReference type="Gene3D" id="3.90.226.10">
    <property type="entry name" value="2-enoyl-CoA Hydratase, Chain A, domain 1"/>
    <property type="match status" value="1"/>
</dbReference>
<dbReference type="Pfam" id="PF22694">
    <property type="entry name" value="CtpB_N-like"/>
    <property type="match status" value="1"/>
</dbReference>
<dbReference type="SMART" id="SM00228">
    <property type="entry name" value="PDZ"/>
    <property type="match status" value="1"/>
</dbReference>
<evidence type="ECO:0000256" key="5">
    <source>
        <dbReference type="RuleBase" id="RU004404"/>
    </source>
</evidence>
<dbReference type="InterPro" id="IPR036034">
    <property type="entry name" value="PDZ_sf"/>
</dbReference>
<feature type="domain" description="PDZ" evidence="7">
    <location>
        <begin position="87"/>
        <end position="170"/>
    </location>
</feature>
<dbReference type="Proteomes" id="UP000515480">
    <property type="component" value="Chromosome"/>
</dbReference>
<dbReference type="GO" id="GO:0004175">
    <property type="term" value="F:endopeptidase activity"/>
    <property type="evidence" value="ECO:0007669"/>
    <property type="project" value="TreeGrafter"/>
</dbReference>
<dbReference type="RefSeq" id="WP_185979686.1">
    <property type="nucleotide sequence ID" value="NZ_CP060204.1"/>
</dbReference>
<gene>
    <name evidence="8" type="ORF">H1B31_06045</name>
</gene>
<keyword evidence="3 5" id="KW-0378">Hydrolase</keyword>
<dbReference type="GO" id="GO:0006508">
    <property type="term" value="P:proteolysis"/>
    <property type="evidence" value="ECO:0007669"/>
    <property type="project" value="UniProtKB-KW"/>
</dbReference>
<dbReference type="KEGG" id="stim:H1B31_06045"/>
<keyword evidence="4 5" id="KW-0720">Serine protease</keyword>
<dbReference type="InterPro" id="IPR005151">
    <property type="entry name" value="Tail-specific_protease"/>
</dbReference>
<feature type="chain" id="PRO_5028898932" evidence="6">
    <location>
        <begin position="25"/>
        <end position="381"/>
    </location>
</feature>
<dbReference type="CDD" id="cd06782">
    <property type="entry name" value="cpPDZ_CPP-like"/>
    <property type="match status" value="1"/>
</dbReference>
<dbReference type="CDD" id="cd07560">
    <property type="entry name" value="Peptidase_S41_CPP"/>
    <property type="match status" value="1"/>
</dbReference>
<keyword evidence="6" id="KW-0732">Signal</keyword>
<name>A0A7G7VH84_9FIRM</name>
<evidence type="ECO:0000256" key="1">
    <source>
        <dbReference type="ARBA" id="ARBA00009179"/>
    </source>
</evidence>
<dbReference type="GO" id="GO:0007165">
    <property type="term" value="P:signal transduction"/>
    <property type="evidence" value="ECO:0007669"/>
    <property type="project" value="TreeGrafter"/>
</dbReference>
<evidence type="ECO:0000313" key="9">
    <source>
        <dbReference type="Proteomes" id="UP000515480"/>
    </source>
</evidence>
<proteinExistence type="inferred from homology"/>
<organism evidence="8 9">
    <name type="scientific">Selenomonas timonae</name>
    <dbReference type="NCBI Taxonomy" id="2754044"/>
    <lineage>
        <taxon>Bacteria</taxon>
        <taxon>Bacillati</taxon>
        <taxon>Bacillota</taxon>
        <taxon>Negativicutes</taxon>
        <taxon>Selenomonadales</taxon>
        <taxon>Selenomonadaceae</taxon>
        <taxon>Selenomonas</taxon>
    </lineage>
</organism>
<dbReference type="InterPro" id="IPR055210">
    <property type="entry name" value="CtpA/B_N"/>
</dbReference>
<comment type="similarity">
    <text evidence="1 5">Belongs to the peptidase S41A family.</text>
</comment>
<evidence type="ECO:0000313" key="8">
    <source>
        <dbReference type="EMBL" id="QNH53477.1"/>
    </source>
</evidence>
<dbReference type="SUPFAM" id="SSF52096">
    <property type="entry name" value="ClpP/crotonase"/>
    <property type="match status" value="1"/>
</dbReference>
<dbReference type="GO" id="GO:0008236">
    <property type="term" value="F:serine-type peptidase activity"/>
    <property type="evidence" value="ECO:0007669"/>
    <property type="project" value="UniProtKB-KW"/>
</dbReference>
<evidence type="ECO:0000256" key="3">
    <source>
        <dbReference type="ARBA" id="ARBA00022801"/>
    </source>
</evidence>
<protein>
    <submittedName>
        <fullName evidence="8">S41 family peptidase</fullName>
    </submittedName>
</protein>
<keyword evidence="2 5" id="KW-0645">Protease</keyword>
<dbReference type="InterPro" id="IPR029045">
    <property type="entry name" value="ClpP/crotonase-like_dom_sf"/>
</dbReference>
<accession>A0A7G7VH84</accession>
<sequence length="381" mass="40655">MNRKKLGTIIVLSALLGSMLTVFAAGALLRSAGLYADDVLRFFGVMKFIQSRYVNAPDTTRLIDGAIDGMVASLDDPHSVYMPPSMFKELRQHTEGSFGGIGVTMGFKDNIVKIISVLEGTPGEAAGLRAGDEILAVDGVPTSELQNEEVALRIRGEAGTQVVLRILRDGVEQEYTITRDVIQVASVRGTMVEGTTIGYIRIGSFAEHTGEEFASEMNRLAGEGMTALIIDLRENPGGLITSCVAVAEQVVPAGTIVSVIDRDGSEEVYRSSLSARKYPIAVLIDENSASASEILAGALQDTDAGTIIGTTSYGKGSVQAVLPLFHEDGLKLTIAKYVTPNGRSIDGTGITPDIVVERSSTDTRDVQFDAAKRYLLEHPTL</sequence>
<dbReference type="GO" id="GO:0030288">
    <property type="term" value="C:outer membrane-bounded periplasmic space"/>
    <property type="evidence" value="ECO:0007669"/>
    <property type="project" value="TreeGrafter"/>
</dbReference>
<dbReference type="Gene3D" id="2.30.42.10">
    <property type="match status" value="1"/>
</dbReference>
<dbReference type="AlphaFoldDB" id="A0A7G7VH84"/>
<dbReference type="PANTHER" id="PTHR32060">
    <property type="entry name" value="TAIL-SPECIFIC PROTEASE"/>
    <property type="match status" value="1"/>
</dbReference>
<evidence type="ECO:0000256" key="6">
    <source>
        <dbReference type="SAM" id="SignalP"/>
    </source>
</evidence>
<reference evidence="8 9" key="1">
    <citation type="submission" date="2020-07" db="EMBL/GenBank/DDBJ databases">
        <title>Complete genome and description of Selenomonas timonensis sp. nov., a new bacterium isolated from a gingivitis subject.</title>
        <authorList>
            <person name="Antezack A."/>
        </authorList>
    </citation>
    <scope>NUCLEOTIDE SEQUENCE [LARGE SCALE GENOMIC DNA]</scope>
    <source>
        <strain evidence="8 9">Marseille-Q3039</strain>
    </source>
</reference>
<dbReference type="PROSITE" id="PS50106">
    <property type="entry name" value="PDZ"/>
    <property type="match status" value="1"/>
</dbReference>
<keyword evidence="9" id="KW-1185">Reference proteome</keyword>
<evidence type="ECO:0000256" key="2">
    <source>
        <dbReference type="ARBA" id="ARBA00022670"/>
    </source>
</evidence>
<dbReference type="PANTHER" id="PTHR32060:SF30">
    <property type="entry name" value="CARBOXY-TERMINAL PROCESSING PROTEASE CTPA"/>
    <property type="match status" value="1"/>
</dbReference>
<evidence type="ECO:0000256" key="4">
    <source>
        <dbReference type="ARBA" id="ARBA00022825"/>
    </source>
</evidence>
<dbReference type="Gene3D" id="3.30.750.44">
    <property type="match status" value="1"/>
</dbReference>
<dbReference type="Pfam" id="PF13180">
    <property type="entry name" value="PDZ_2"/>
    <property type="match status" value="1"/>
</dbReference>